<keyword evidence="3" id="KW-1185">Reference proteome</keyword>
<name>A0A2P5FF33_TREOI</name>
<dbReference type="Proteomes" id="UP000237000">
    <property type="component" value="Unassembled WGS sequence"/>
</dbReference>
<dbReference type="AlphaFoldDB" id="A0A2P5FF33"/>
<reference evidence="3" key="1">
    <citation type="submission" date="2016-06" db="EMBL/GenBank/DDBJ databases">
        <title>Parallel loss of symbiosis genes in relatives of nitrogen-fixing non-legume Parasponia.</title>
        <authorList>
            <person name="Van Velzen R."/>
            <person name="Holmer R."/>
            <person name="Bu F."/>
            <person name="Rutten L."/>
            <person name="Van Zeijl A."/>
            <person name="Liu W."/>
            <person name="Santuari L."/>
            <person name="Cao Q."/>
            <person name="Sharma T."/>
            <person name="Shen D."/>
            <person name="Roswanjaya Y."/>
            <person name="Wardhani T."/>
            <person name="Kalhor M.S."/>
            <person name="Jansen J."/>
            <person name="Van den Hoogen J."/>
            <person name="Gungor B."/>
            <person name="Hartog M."/>
            <person name="Hontelez J."/>
            <person name="Verver J."/>
            <person name="Yang W.-C."/>
            <person name="Schijlen E."/>
            <person name="Repin R."/>
            <person name="Schilthuizen M."/>
            <person name="Schranz E."/>
            <person name="Heidstra R."/>
            <person name="Miyata K."/>
            <person name="Fedorova E."/>
            <person name="Kohlen W."/>
            <person name="Bisseling T."/>
            <person name="Smit S."/>
            <person name="Geurts R."/>
        </authorList>
    </citation>
    <scope>NUCLEOTIDE SEQUENCE [LARGE SCALE GENOMIC DNA]</scope>
    <source>
        <strain evidence="3">cv. RG33-2</strain>
    </source>
</reference>
<proteinExistence type="predicted"/>
<gene>
    <name evidence="2" type="ORF">TorRG33x02_079780</name>
</gene>
<evidence type="ECO:0000256" key="1">
    <source>
        <dbReference type="SAM" id="Phobius"/>
    </source>
</evidence>
<feature type="transmembrane region" description="Helical" evidence="1">
    <location>
        <begin position="16"/>
        <end position="35"/>
    </location>
</feature>
<dbReference type="EMBL" id="JXTC01000039">
    <property type="protein sequence ID" value="PON96389.1"/>
    <property type="molecule type" value="Genomic_DNA"/>
</dbReference>
<evidence type="ECO:0000313" key="3">
    <source>
        <dbReference type="Proteomes" id="UP000237000"/>
    </source>
</evidence>
<feature type="transmembrane region" description="Helical" evidence="1">
    <location>
        <begin position="83"/>
        <end position="103"/>
    </location>
</feature>
<sequence>KKKEETDSLSPSSKSGYFTVFNSLLLFIIILFIYYVHKKAKSNRERARARLIVTIIKIIRITSEAIDSHPNLSCLFFFELYFPFYYLGLFHFAKFVSLFLLPVTSSF</sequence>
<dbReference type="InParanoid" id="A0A2P5FF33"/>
<comment type="caution">
    <text evidence="2">The sequence shown here is derived from an EMBL/GenBank/DDBJ whole genome shotgun (WGS) entry which is preliminary data.</text>
</comment>
<feature type="transmembrane region" description="Helical" evidence="1">
    <location>
        <begin position="47"/>
        <end position="63"/>
    </location>
</feature>
<accession>A0A2P5FF33</accession>
<feature type="non-terminal residue" evidence="2">
    <location>
        <position position="1"/>
    </location>
</feature>
<protein>
    <submittedName>
        <fullName evidence="2">Uncharacterized protein</fullName>
    </submittedName>
</protein>
<evidence type="ECO:0000313" key="2">
    <source>
        <dbReference type="EMBL" id="PON96389.1"/>
    </source>
</evidence>
<keyword evidence="1" id="KW-1133">Transmembrane helix</keyword>
<organism evidence="2 3">
    <name type="scientific">Trema orientale</name>
    <name type="common">Charcoal tree</name>
    <name type="synonym">Celtis orientalis</name>
    <dbReference type="NCBI Taxonomy" id="63057"/>
    <lineage>
        <taxon>Eukaryota</taxon>
        <taxon>Viridiplantae</taxon>
        <taxon>Streptophyta</taxon>
        <taxon>Embryophyta</taxon>
        <taxon>Tracheophyta</taxon>
        <taxon>Spermatophyta</taxon>
        <taxon>Magnoliopsida</taxon>
        <taxon>eudicotyledons</taxon>
        <taxon>Gunneridae</taxon>
        <taxon>Pentapetalae</taxon>
        <taxon>rosids</taxon>
        <taxon>fabids</taxon>
        <taxon>Rosales</taxon>
        <taxon>Cannabaceae</taxon>
        <taxon>Trema</taxon>
    </lineage>
</organism>
<keyword evidence="1" id="KW-0812">Transmembrane</keyword>
<keyword evidence="1" id="KW-0472">Membrane</keyword>